<protein>
    <submittedName>
        <fullName evidence="7">Pullulanase</fullName>
    </submittedName>
</protein>
<dbReference type="SUPFAM" id="SSF81296">
    <property type="entry name" value="E set domains"/>
    <property type="match status" value="1"/>
</dbReference>
<dbReference type="Pfam" id="PF03714">
    <property type="entry name" value="PUD"/>
    <property type="match status" value="1"/>
</dbReference>
<evidence type="ECO:0000256" key="3">
    <source>
        <dbReference type="ARBA" id="ARBA00022801"/>
    </source>
</evidence>
<dbReference type="Gene3D" id="2.60.40.1130">
    <property type="entry name" value="Rab geranylgeranyltransferase alpha-subunit, insert domain"/>
    <property type="match status" value="1"/>
</dbReference>
<keyword evidence="3" id="KW-0378">Hydrolase</keyword>
<gene>
    <name evidence="7" type="ORF">JCM19239_1142</name>
</gene>
<keyword evidence="8" id="KW-1185">Reference proteome</keyword>
<feature type="domain" description="Pullulanase N2" evidence="6">
    <location>
        <begin position="166"/>
        <end position="282"/>
    </location>
</feature>
<dbReference type="EMBL" id="BBMS01000025">
    <property type="protein sequence ID" value="GAL27128.1"/>
    <property type="molecule type" value="Genomic_DNA"/>
</dbReference>
<dbReference type="Gene3D" id="2.60.40.1110">
    <property type="match status" value="1"/>
</dbReference>
<reference evidence="8" key="2">
    <citation type="submission" date="2014-09" db="EMBL/GenBank/DDBJ databases">
        <authorList>
            <consortium name="NBRP consortium"/>
            <person name="Sawabe T."/>
            <person name="Meirelles P."/>
            <person name="Nakanishi M."/>
            <person name="Sayaka M."/>
            <person name="Hattori M."/>
            <person name="Ohkuma M."/>
        </authorList>
    </citation>
    <scope>NUCLEOTIDE SEQUENCE [LARGE SCALE GENOMIC DNA]</scope>
    <source>
        <strain evidence="8">JCM 19239</strain>
    </source>
</reference>
<evidence type="ECO:0000259" key="6">
    <source>
        <dbReference type="Pfam" id="PF17967"/>
    </source>
</evidence>
<feature type="domain" description="Pullulanase carbohydrate-binding module 41" evidence="5">
    <location>
        <begin position="45"/>
        <end position="142"/>
    </location>
</feature>
<evidence type="ECO:0000256" key="4">
    <source>
        <dbReference type="ARBA" id="ARBA00023295"/>
    </source>
</evidence>
<dbReference type="InterPro" id="IPR040671">
    <property type="entry name" value="Pullulanase_N2"/>
</dbReference>
<name>A0ABQ0JED6_9VIBR</name>
<dbReference type="InterPro" id="IPR005323">
    <property type="entry name" value="CBM41_pullulanase"/>
</dbReference>
<dbReference type="Proteomes" id="UP000029223">
    <property type="component" value="Unassembled WGS sequence"/>
</dbReference>
<sequence>MASKGLPQEGTNVILPEVEAPEELPSPPVGSIALQLYDPMGDYAPYDDFSLHLWGTVDKPEGDCSGLISANTSWDDKSITPDQMDEYGPVWYLPVDSTEEGCFNVIFRNGNNDKLIGDDIKVNIASTGDSNSVTFMPGSSTQYASRSQAFEVAGPSSEFKIDTIGAILLDDETLVWQGGNNADMVQIMFSNDGQYKIHESEVDGETQSIVSGMSIVLSSTSLTTAQQEKYPHLASYPAFSIPSLSDGMELSKLIKGSLIAISSNSDATMRSATGIQTAGALDAIFAEEATQLDYGPQYENDEVTLRLWLLRQAA</sequence>
<evidence type="ECO:0000259" key="5">
    <source>
        <dbReference type="Pfam" id="PF03714"/>
    </source>
</evidence>
<dbReference type="InterPro" id="IPR014756">
    <property type="entry name" value="Ig_E-set"/>
</dbReference>
<keyword evidence="2" id="KW-0732">Signal</keyword>
<evidence type="ECO:0000256" key="1">
    <source>
        <dbReference type="ARBA" id="ARBA00008061"/>
    </source>
</evidence>
<evidence type="ECO:0000313" key="7">
    <source>
        <dbReference type="EMBL" id="GAL27128.1"/>
    </source>
</evidence>
<keyword evidence="4" id="KW-0326">Glycosidase</keyword>
<evidence type="ECO:0000313" key="8">
    <source>
        <dbReference type="Proteomes" id="UP000029223"/>
    </source>
</evidence>
<comment type="similarity">
    <text evidence="1">Belongs to the glycosyl hydrolase 13 family.</text>
</comment>
<comment type="caution">
    <text evidence="7">The sequence shown here is derived from an EMBL/GenBank/DDBJ whole genome shotgun (WGS) entry which is preliminary data.</text>
</comment>
<accession>A0ABQ0JED6</accession>
<dbReference type="SUPFAM" id="SSF49452">
    <property type="entry name" value="Starch-binding domain-like"/>
    <property type="match status" value="1"/>
</dbReference>
<dbReference type="CDD" id="cd10315">
    <property type="entry name" value="CBM41_pullulanase"/>
    <property type="match status" value="1"/>
</dbReference>
<dbReference type="Pfam" id="PF17967">
    <property type="entry name" value="Pullulanase_N2"/>
    <property type="match status" value="1"/>
</dbReference>
<evidence type="ECO:0000256" key="2">
    <source>
        <dbReference type="ARBA" id="ARBA00022729"/>
    </source>
</evidence>
<proteinExistence type="inferred from homology"/>
<reference evidence="8" key="1">
    <citation type="submission" date="2014-09" db="EMBL/GenBank/DDBJ databases">
        <title>Vibrio variabilis JCM 19239. (C206) whole genome shotgun sequence.</title>
        <authorList>
            <person name="Sawabe T."/>
            <person name="Meirelles P."/>
            <person name="Nakanishi M."/>
            <person name="Sayaka M."/>
            <person name="Hattori M."/>
            <person name="Ohkuma M."/>
        </authorList>
    </citation>
    <scope>NUCLEOTIDE SEQUENCE [LARGE SCALE GENOMIC DNA]</scope>
    <source>
        <strain evidence="8">JCM 19239</strain>
    </source>
</reference>
<organism evidence="7 8">
    <name type="scientific">Vibrio variabilis</name>
    <dbReference type="NCBI Taxonomy" id="990271"/>
    <lineage>
        <taxon>Bacteria</taxon>
        <taxon>Pseudomonadati</taxon>
        <taxon>Pseudomonadota</taxon>
        <taxon>Gammaproteobacteria</taxon>
        <taxon>Vibrionales</taxon>
        <taxon>Vibrionaceae</taxon>
        <taxon>Vibrio</taxon>
    </lineage>
</organism>
<dbReference type="InterPro" id="IPR013784">
    <property type="entry name" value="Carb-bd-like_fold"/>
</dbReference>